<proteinExistence type="predicted"/>
<reference evidence="1" key="1">
    <citation type="journal article" date="2021" name="Proc. Natl. Acad. Sci. U.S.A.">
        <title>A Catalog of Tens of Thousands of Viruses from Human Metagenomes Reveals Hidden Associations with Chronic Diseases.</title>
        <authorList>
            <person name="Tisza M.J."/>
            <person name="Buck C.B."/>
        </authorList>
    </citation>
    <scope>NUCLEOTIDE SEQUENCE</scope>
    <source>
        <strain evidence="1">Ctfhy6</strain>
    </source>
</reference>
<accession>A0A8S5VAQ3</accession>
<keyword evidence="1" id="KW-0804">Transcription</keyword>
<dbReference type="EMBL" id="BK016235">
    <property type="protein sequence ID" value="DAG03804.1"/>
    <property type="molecule type" value="Genomic_DNA"/>
</dbReference>
<evidence type="ECO:0000313" key="1">
    <source>
        <dbReference type="EMBL" id="DAG03804.1"/>
    </source>
</evidence>
<name>A0A8S5VAQ3_9CAUD</name>
<dbReference type="GO" id="GO:0000428">
    <property type="term" value="C:DNA-directed RNA polymerase complex"/>
    <property type="evidence" value="ECO:0007669"/>
    <property type="project" value="UniProtKB-KW"/>
</dbReference>
<sequence>MMHCDSCGADFEHPGIYKARENLDGERGVWLHIEESCPYCGSEFLKERKDEDADDIDAQDEPQGVA</sequence>
<protein>
    <submittedName>
        <fullName evidence="1">DNA-directed RNA polymerase II subunit</fullName>
    </submittedName>
</protein>
<organism evidence="1">
    <name type="scientific">Siphoviridae sp. ctfhy6</name>
    <dbReference type="NCBI Taxonomy" id="2825597"/>
    <lineage>
        <taxon>Viruses</taxon>
        <taxon>Duplodnaviria</taxon>
        <taxon>Heunggongvirae</taxon>
        <taxon>Uroviricota</taxon>
        <taxon>Caudoviricetes</taxon>
    </lineage>
</organism>
<keyword evidence="1" id="KW-0240">DNA-directed RNA polymerase</keyword>